<protein>
    <recommendedName>
        <fullName evidence="2">SMODS and SLOG-associating 2TM effector domain-containing protein</fullName>
    </recommendedName>
</protein>
<feature type="transmembrane region" description="Helical" evidence="1">
    <location>
        <begin position="80"/>
        <end position="99"/>
    </location>
</feature>
<dbReference type="InterPro" id="IPR040811">
    <property type="entry name" value="SLATT_4"/>
</dbReference>
<dbReference type="RefSeq" id="WP_000467107.1">
    <property type="nucleotide sequence ID" value="NC_013853.1"/>
</dbReference>
<dbReference type="Pfam" id="PF18186">
    <property type="entry name" value="SLATT_4"/>
    <property type="match status" value="1"/>
</dbReference>
<dbReference type="STRING" id="365659.smi_0946"/>
<name>D3H8J8_STRM6</name>
<dbReference type="Proteomes" id="UP000008563">
    <property type="component" value="Chromosome"/>
</dbReference>
<keyword evidence="1" id="KW-1133">Transmembrane helix</keyword>
<gene>
    <name evidence="3" type="ordered locus">smi_0946</name>
</gene>
<feature type="domain" description="SMODS and SLOG-associating 2TM effector" evidence="2">
    <location>
        <begin position="27"/>
        <end position="183"/>
    </location>
</feature>
<feature type="transmembrane region" description="Helical" evidence="1">
    <location>
        <begin position="55"/>
        <end position="74"/>
    </location>
</feature>
<dbReference type="HOGENOM" id="CLU_1348313_0_0_9"/>
<evidence type="ECO:0000313" key="4">
    <source>
        <dbReference type="Proteomes" id="UP000008563"/>
    </source>
</evidence>
<dbReference type="NCBIfam" id="NF033632">
    <property type="entry name" value="SLATT_4"/>
    <property type="match status" value="1"/>
</dbReference>
<proteinExistence type="predicted"/>
<dbReference type="KEGG" id="smb:smi_0946"/>
<organism evidence="3 4">
    <name type="scientific">Streptococcus mitis (strain B6)</name>
    <dbReference type="NCBI Taxonomy" id="365659"/>
    <lineage>
        <taxon>Bacteria</taxon>
        <taxon>Bacillati</taxon>
        <taxon>Bacillota</taxon>
        <taxon>Bacilli</taxon>
        <taxon>Lactobacillales</taxon>
        <taxon>Streptococcaceae</taxon>
        <taxon>Streptococcus</taxon>
        <taxon>Streptococcus mitis group</taxon>
    </lineage>
</organism>
<reference evidence="3 4" key="1">
    <citation type="journal article" date="2010" name="PLoS ONE">
        <title>The genome of Streptococcus mitis B6--what is a commensal?</title>
        <authorList>
            <person name="Denapaite D."/>
            <person name="Brueckner R."/>
            <person name="Nuhn M."/>
            <person name="Reichmann P."/>
            <person name="Henrich B."/>
            <person name="Maurer P."/>
            <person name="Schaehle Y."/>
            <person name="Selbmann P."/>
            <person name="Zimmermann W."/>
            <person name="Wambutt R."/>
            <person name="Hakenbeck R."/>
        </authorList>
    </citation>
    <scope>NUCLEOTIDE SEQUENCE [LARGE SCALE GENOMIC DNA]</scope>
    <source>
        <strain evidence="3 4">B6</strain>
    </source>
</reference>
<sequence length="203" mass="23954">MFGKHTKISKNSKEEFNVEKSRKIHFQLKKFIVNVGWTHKIHAVRIDELESYIRWFRIATIIISGVVSSGLVGILWFDEYWIKLVTAFLSLVTTIIFSITKEFNFEERLALERKSVDELWNLKVLAEILLSEVVYNGKPSSEIQESFEELKFRRDATYSQLSNASPKNVSKASKLIKSRKDNDYEEDYRYFIPKELMEIKEEE</sequence>
<keyword evidence="1" id="KW-0472">Membrane</keyword>
<dbReference type="PATRIC" id="fig|365659.3.peg.947"/>
<keyword evidence="1" id="KW-0812">Transmembrane</keyword>
<evidence type="ECO:0000313" key="3">
    <source>
        <dbReference type="EMBL" id="CBJ22193.1"/>
    </source>
</evidence>
<dbReference type="OrthoDB" id="2227832at2"/>
<dbReference type="EMBL" id="FN568063">
    <property type="protein sequence ID" value="CBJ22193.1"/>
    <property type="molecule type" value="Genomic_DNA"/>
</dbReference>
<accession>D3H8J8</accession>
<dbReference type="AlphaFoldDB" id="D3H8J8"/>
<evidence type="ECO:0000259" key="2">
    <source>
        <dbReference type="Pfam" id="PF18186"/>
    </source>
</evidence>
<evidence type="ECO:0000256" key="1">
    <source>
        <dbReference type="SAM" id="Phobius"/>
    </source>
</evidence>